<evidence type="ECO:0000313" key="3">
    <source>
        <dbReference type="Proteomes" id="UP000078390"/>
    </source>
</evidence>
<dbReference type="OrthoDB" id="9786074at2"/>
<dbReference type="InterPro" id="IPR042215">
    <property type="entry name" value="CarD-like_C"/>
</dbReference>
<dbReference type="InterPro" id="IPR048792">
    <property type="entry name" value="CarD_C"/>
</dbReference>
<gene>
    <name evidence="2" type="ORF">TDIS_0866</name>
</gene>
<evidence type="ECO:0000259" key="1">
    <source>
        <dbReference type="SMART" id="SM01058"/>
    </source>
</evidence>
<keyword evidence="3" id="KW-1185">Reference proteome</keyword>
<dbReference type="InterPro" id="IPR003711">
    <property type="entry name" value="CarD-like/TRCF_RID"/>
</dbReference>
<sequence>MFNIGDVAVYPAHGVGVIEAVESKVIGGQEKTFYVMRILENNMTVLVPKDNAHKIGLRSVISKDEAQKVYSILKEKRPSLNHQTWNRRYREYMEKLKSGSIYEVAEVLRDLHLVSLQKPLSFGERKLFDTAHNLLVKELSLAEGLKEEEVERKIQEALS</sequence>
<comment type="caution">
    <text evidence="2">The sequence shown here is derived from an EMBL/GenBank/DDBJ whole genome shotgun (WGS) entry which is preliminary data.</text>
</comment>
<dbReference type="Gene3D" id="1.20.58.1290">
    <property type="entry name" value="CarD-like, C-terminal domain"/>
    <property type="match status" value="1"/>
</dbReference>
<dbReference type="SMART" id="SM01058">
    <property type="entry name" value="CarD_TRCF"/>
    <property type="match status" value="1"/>
</dbReference>
<reference evidence="2 3" key="1">
    <citation type="submission" date="2016-04" db="EMBL/GenBank/DDBJ databases">
        <title>Genome analysis of Thermosulfurimonas dismutans, the first thermophilic sulfur-disproportionating bacterium of the phylum Thermodesulfobacteria.</title>
        <authorList>
            <person name="Mardanov A.V."/>
            <person name="Beletsky A.V."/>
            <person name="Kadnikov V.V."/>
            <person name="Slobodkin A.I."/>
            <person name="Ravin N.V."/>
        </authorList>
    </citation>
    <scope>NUCLEOTIDE SEQUENCE [LARGE SCALE GENOMIC DNA]</scope>
    <source>
        <strain evidence="2 3">S95</strain>
    </source>
</reference>
<dbReference type="PANTHER" id="PTHR38447:SF1">
    <property type="entry name" value="RNA POLYMERASE-BINDING TRANSCRIPTION FACTOR CARD"/>
    <property type="match status" value="1"/>
</dbReference>
<proteinExistence type="predicted"/>
<dbReference type="STRING" id="999894.TDIS_0866"/>
<dbReference type="PATRIC" id="fig|999894.6.peg.862"/>
<dbReference type="Pfam" id="PF21095">
    <property type="entry name" value="CarD_C"/>
    <property type="match status" value="1"/>
</dbReference>
<protein>
    <submittedName>
        <fullName evidence="2">CarD-like transcriptional regulator</fullName>
    </submittedName>
</protein>
<dbReference type="Gene3D" id="2.40.10.170">
    <property type="match status" value="1"/>
</dbReference>
<dbReference type="InterPro" id="IPR036101">
    <property type="entry name" value="CarD-like/TRCF_RID_sf"/>
</dbReference>
<dbReference type="Proteomes" id="UP000078390">
    <property type="component" value="Unassembled WGS sequence"/>
</dbReference>
<organism evidence="2 3">
    <name type="scientific">Thermosulfurimonas dismutans</name>
    <dbReference type="NCBI Taxonomy" id="999894"/>
    <lineage>
        <taxon>Bacteria</taxon>
        <taxon>Pseudomonadati</taxon>
        <taxon>Thermodesulfobacteriota</taxon>
        <taxon>Thermodesulfobacteria</taxon>
        <taxon>Thermodesulfobacteriales</taxon>
        <taxon>Thermodesulfobacteriaceae</taxon>
        <taxon>Thermosulfurimonas</taxon>
    </lineage>
</organism>
<dbReference type="AlphaFoldDB" id="A0A179D4D5"/>
<dbReference type="InterPro" id="IPR052531">
    <property type="entry name" value="CarD-like_regulator"/>
</dbReference>
<accession>A0A179D4D5</accession>
<dbReference type="GO" id="GO:0009303">
    <property type="term" value="P:rRNA transcription"/>
    <property type="evidence" value="ECO:0007669"/>
    <property type="project" value="TreeGrafter"/>
</dbReference>
<dbReference type="RefSeq" id="WP_068669683.1">
    <property type="nucleotide sequence ID" value="NZ_LWLG01000004.1"/>
</dbReference>
<dbReference type="EMBL" id="LWLG01000004">
    <property type="protein sequence ID" value="OAQ20940.1"/>
    <property type="molecule type" value="Genomic_DNA"/>
</dbReference>
<dbReference type="SUPFAM" id="SSF141259">
    <property type="entry name" value="CarD-like"/>
    <property type="match status" value="1"/>
</dbReference>
<feature type="domain" description="CarD-like/TRCF RNAP-interacting" evidence="1">
    <location>
        <begin position="1"/>
        <end position="112"/>
    </location>
</feature>
<dbReference type="PANTHER" id="PTHR38447">
    <property type="entry name" value="TRANSCRIPTION FACTOR YDEB-RELATED"/>
    <property type="match status" value="1"/>
</dbReference>
<name>A0A179D4D5_9BACT</name>
<evidence type="ECO:0000313" key="2">
    <source>
        <dbReference type="EMBL" id="OAQ20940.1"/>
    </source>
</evidence>
<dbReference type="Pfam" id="PF02559">
    <property type="entry name" value="CarD_TRCF_RID"/>
    <property type="match status" value="1"/>
</dbReference>